<dbReference type="Pfam" id="PF07681">
    <property type="entry name" value="DoxX"/>
    <property type="match status" value="1"/>
</dbReference>
<feature type="transmembrane region" description="Helical" evidence="7">
    <location>
        <begin position="60"/>
        <end position="82"/>
    </location>
</feature>
<reference evidence="9" key="1">
    <citation type="journal article" date="2014" name="Int. J. Syst. Evol. Microbiol.">
        <title>Complete genome of a new Firmicutes species belonging to the dominant human colonic microbiota ('Ruminococcus bicirculans') reveals two chromosomes and a selective capacity to utilize plant glucans.</title>
        <authorList>
            <consortium name="NISC Comparative Sequencing Program"/>
            <person name="Wegmann U."/>
            <person name="Louis P."/>
            <person name="Goesmann A."/>
            <person name="Henrissat B."/>
            <person name="Duncan S.H."/>
            <person name="Flint H.J."/>
        </authorList>
    </citation>
    <scope>NUCLEOTIDE SEQUENCE</scope>
    <source>
        <strain evidence="9">NBRC 107715</strain>
    </source>
</reference>
<gene>
    <name evidence="9" type="ORF">GCM10007888_30270</name>
    <name evidence="8" type="ORF">MOX02_60080</name>
</gene>
<evidence type="ECO:0000313" key="10">
    <source>
        <dbReference type="Proteomes" id="UP000321960"/>
    </source>
</evidence>
<protein>
    <submittedName>
        <fullName evidence="8">Oxidoreductase</fullName>
    </submittedName>
</protein>
<dbReference type="Proteomes" id="UP001156856">
    <property type="component" value="Unassembled WGS sequence"/>
</dbReference>
<feature type="transmembrane region" description="Helical" evidence="7">
    <location>
        <begin position="130"/>
        <end position="153"/>
    </location>
</feature>
<evidence type="ECO:0000256" key="2">
    <source>
        <dbReference type="ARBA" id="ARBA00006679"/>
    </source>
</evidence>
<comment type="subcellular location">
    <subcellularLocation>
        <location evidence="1">Cell membrane</location>
        <topology evidence="1">Multi-pass membrane protein</topology>
    </subcellularLocation>
</comment>
<organism evidence="8 10">
    <name type="scientific">Methylobacterium oxalidis</name>
    <dbReference type="NCBI Taxonomy" id="944322"/>
    <lineage>
        <taxon>Bacteria</taxon>
        <taxon>Pseudomonadati</taxon>
        <taxon>Pseudomonadota</taxon>
        <taxon>Alphaproteobacteria</taxon>
        <taxon>Hyphomicrobiales</taxon>
        <taxon>Methylobacteriaceae</taxon>
        <taxon>Methylobacterium</taxon>
    </lineage>
</organism>
<dbReference type="AlphaFoldDB" id="A0A512JDE0"/>
<dbReference type="EMBL" id="BSPK01000050">
    <property type="protein sequence ID" value="GLS64646.1"/>
    <property type="molecule type" value="Genomic_DNA"/>
</dbReference>
<accession>A0A512JDE0</accession>
<dbReference type="GO" id="GO:0005886">
    <property type="term" value="C:plasma membrane"/>
    <property type="evidence" value="ECO:0007669"/>
    <property type="project" value="UniProtKB-SubCell"/>
</dbReference>
<dbReference type="RefSeq" id="WP_147029351.1">
    <property type="nucleotide sequence ID" value="NZ_BJZU01000220.1"/>
</dbReference>
<name>A0A512JDE0_9HYPH</name>
<evidence type="ECO:0000256" key="1">
    <source>
        <dbReference type="ARBA" id="ARBA00004651"/>
    </source>
</evidence>
<evidence type="ECO:0000256" key="4">
    <source>
        <dbReference type="ARBA" id="ARBA00022692"/>
    </source>
</evidence>
<keyword evidence="3" id="KW-1003">Cell membrane</keyword>
<sequence length="163" mass="17425">MLNFAGWNIEGAAFLRRWAPLPLRLIVGYGFMAHGIAKAARGPDAFPTLLQAMGIPEPFLMGWLTILVEIFGGLAVLLGSFVPLASVPMAIVLLVAMFTVHLPYGFSSIKLQAITETGARFGQPGYETDLLYLACLASLVLGGPGPLSVDALIKRRASLVLRT</sequence>
<evidence type="ECO:0000313" key="11">
    <source>
        <dbReference type="Proteomes" id="UP001156856"/>
    </source>
</evidence>
<dbReference type="OrthoDB" id="9808524at2"/>
<comment type="caution">
    <text evidence="8">The sequence shown here is derived from an EMBL/GenBank/DDBJ whole genome shotgun (WGS) entry which is preliminary data.</text>
</comment>
<dbReference type="InterPro" id="IPR051907">
    <property type="entry name" value="DoxX-like_oxidoreductase"/>
</dbReference>
<reference evidence="11" key="2">
    <citation type="journal article" date="2019" name="Int. J. Syst. Evol. Microbiol.">
        <title>The Global Catalogue of Microorganisms (GCM) 10K type strain sequencing project: providing services to taxonomists for standard genome sequencing and annotation.</title>
        <authorList>
            <consortium name="The Broad Institute Genomics Platform"/>
            <consortium name="The Broad Institute Genome Sequencing Center for Infectious Disease"/>
            <person name="Wu L."/>
            <person name="Ma J."/>
        </authorList>
    </citation>
    <scope>NUCLEOTIDE SEQUENCE [LARGE SCALE GENOMIC DNA]</scope>
    <source>
        <strain evidence="11">NBRC 107715</strain>
    </source>
</reference>
<reference evidence="9" key="4">
    <citation type="submission" date="2023-01" db="EMBL/GenBank/DDBJ databases">
        <title>Draft genome sequence of Methylobacterium oxalidis strain NBRC 107715.</title>
        <authorList>
            <person name="Sun Q."/>
            <person name="Mori K."/>
        </authorList>
    </citation>
    <scope>NUCLEOTIDE SEQUENCE</scope>
    <source>
        <strain evidence="9">NBRC 107715</strain>
    </source>
</reference>
<keyword evidence="4 7" id="KW-0812">Transmembrane</keyword>
<proteinExistence type="inferred from homology"/>
<comment type="similarity">
    <text evidence="2">Belongs to the DoxX family.</text>
</comment>
<dbReference type="InterPro" id="IPR032808">
    <property type="entry name" value="DoxX"/>
</dbReference>
<dbReference type="Proteomes" id="UP000321960">
    <property type="component" value="Unassembled WGS sequence"/>
</dbReference>
<reference evidence="8 10" key="3">
    <citation type="submission" date="2019-07" db="EMBL/GenBank/DDBJ databases">
        <title>Whole genome shotgun sequence of Methylobacterium oxalidis NBRC 107715.</title>
        <authorList>
            <person name="Hosoyama A."/>
            <person name="Uohara A."/>
            <person name="Ohji S."/>
            <person name="Ichikawa N."/>
        </authorList>
    </citation>
    <scope>NUCLEOTIDE SEQUENCE [LARGE SCALE GENOMIC DNA]</scope>
    <source>
        <strain evidence="8 10">NBRC 107715</strain>
    </source>
</reference>
<feature type="transmembrane region" description="Helical" evidence="7">
    <location>
        <begin position="89"/>
        <end position="106"/>
    </location>
</feature>
<feature type="transmembrane region" description="Helical" evidence="7">
    <location>
        <begin position="21"/>
        <end position="40"/>
    </location>
</feature>
<keyword evidence="5 7" id="KW-1133">Transmembrane helix</keyword>
<evidence type="ECO:0000256" key="5">
    <source>
        <dbReference type="ARBA" id="ARBA00022989"/>
    </source>
</evidence>
<evidence type="ECO:0000256" key="3">
    <source>
        <dbReference type="ARBA" id="ARBA00022475"/>
    </source>
</evidence>
<dbReference type="EMBL" id="BJZU01000220">
    <property type="protein sequence ID" value="GEP07970.1"/>
    <property type="molecule type" value="Genomic_DNA"/>
</dbReference>
<evidence type="ECO:0000313" key="9">
    <source>
        <dbReference type="EMBL" id="GLS64646.1"/>
    </source>
</evidence>
<keyword evidence="11" id="KW-1185">Reference proteome</keyword>
<evidence type="ECO:0000313" key="8">
    <source>
        <dbReference type="EMBL" id="GEP07970.1"/>
    </source>
</evidence>
<dbReference type="PANTHER" id="PTHR33452:SF1">
    <property type="entry name" value="INNER MEMBRANE PROTEIN YPHA-RELATED"/>
    <property type="match status" value="1"/>
</dbReference>
<evidence type="ECO:0000256" key="6">
    <source>
        <dbReference type="ARBA" id="ARBA00023136"/>
    </source>
</evidence>
<keyword evidence="6 7" id="KW-0472">Membrane</keyword>
<evidence type="ECO:0000256" key="7">
    <source>
        <dbReference type="SAM" id="Phobius"/>
    </source>
</evidence>
<dbReference type="PANTHER" id="PTHR33452">
    <property type="entry name" value="OXIDOREDUCTASE CATD-RELATED"/>
    <property type="match status" value="1"/>
</dbReference>